<gene>
    <name evidence="14" type="ORF">caldi_18080</name>
</gene>
<keyword evidence="5" id="KW-0813">Transport</keyword>
<dbReference type="PANTHER" id="PTHR43738">
    <property type="entry name" value="ABC TRANSPORTER, MEMBRANE PROTEIN"/>
    <property type="match status" value="1"/>
</dbReference>
<evidence type="ECO:0000259" key="13">
    <source>
        <dbReference type="Pfam" id="PF12704"/>
    </source>
</evidence>
<dbReference type="Pfam" id="PF12704">
    <property type="entry name" value="MacB_PCD"/>
    <property type="match status" value="1"/>
</dbReference>
<proteinExistence type="inferred from homology"/>
<evidence type="ECO:0000313" key="15">
    <source>
        <dbReference type="Proteomes" id="UP001163687"/>
    </source>
</evidence>
<feature type="domain" description="ABC3 transporter permease C-terminal" evidence="12">
    <location>
        <begin position="268"/>
        <end position="379"/>
    </location>
</feature>
<dbReference type="InterPro" id="IPR025857">
    <property type="entry name" value="MacB_PCD"/>
</dbReference>
<dbReference type="AlphaFoldDB" id="A0AA35CLQ8"/>
<keyword evidence="7 11" id="KW-0812">Transmembrane</keyword>
<dbReference type="EMBL" id="AP025628">
    <property type="protein sequence ID" value="BDG60718.1"/>
    <property type="molecule type" value="Genomic_DNA"/>
</dbReference>
<evidence type="ECO:0000259" key="12">
    <source>
        <dbReference type="Pfam" id="PF02687"/>
    </source>
</evidence>
<evidence type="ECO:0000256" key="5">
    <source>
        <dbReference type="ARBA" id="ARBA00022448"/>
    </source>
</evidence>
<evidence type="ECO:0000256" key="10">
    <source>
        <dbReference type="ARBA" id="ARBA00024973"/>
    </source>
</evidence>
<accession>A0AA35CLQ8</accession>
<evidence type="ECO:0000256" key="7">
    <source>
        <dbReference type="ARBA" id="ARBA00022692"/>
    </source>
</evidence>
<keyword evidence="8 11" id="KW-1133">Transmembrane helix</keyword>
<feature type="transmembrane region" description="Helical" evidence="11">
    <location>
        <begin position="309"/>
        <end position="337"/>
    </location>
</feature>
<comment type="similarity">
    <text evidence="2">Belongs to the ABC-4 integral membrane protein family. HrtB subfamily.</text>
</comment>
<protein>
    <recommendedName>
        <fullName evidence="4">Putative hemin transport system permease protein HrtB</fullName>
    </recommendedName>
</protein>
<evidence type="ECO:0000256" key="11">
    <source>
        <dbReference type="SAM" id="Phobius"/>
    </source>
</evidence>
<keyword evidence="9 11" id="KW-0472">Membrane</keyword>
<organism evidence="14 15">
    <name type="scientific">Caldinitratiruptor microaerophilus</name>
    <dbReference type="NCBI Taxonomy" id="671077"/>
    <lineage>
        <taxon>Bacteria</taxon>
        <taxon>Bacillati</taxon>
        <taxon>Bacillota</taxon>
        <taxon>Clostridia</taxon>
        <taxon>Eubacteriales</taxon>
        <taxon>Symbiobacteriaceae</taxon>
        <taxon>Caldinitratiruptor</taxon>
    </lineage>
</organism>
<dbReference type="Proteomes" id="UP001163687">
    <property type="component" value="Chromosome"/>
</dbReference>
<dbReference type="RefSeq" id="WP_264841419.1">
    <property type="nucleotide sequence ID" value="NZ_AP025628.1"/>
</dbReference>
<name>A0AA35CLQ8_9FIRM</name>
<comment type="function">
    <text evidence="10">Part of the ABC transporter complex hrt involved in hemin import. Responsible for the translocation of the substrate across the membrane.</text>
</comment>
<evidence type="ECO:0000256" key="8">
    <source>
        <dbReference type="ARBA" id="ARBA00022989"/>
    </source>
</evidence>
<keyword evidence="15" id="KW-1185">Reference proteome</keyword>
<evidence type="ECO:0000256" key="3">
    <source>
        <dbReference type="ARBA" id="ARBA00011131"/>
    </source>
</evidence>
<evidence type="ECO:0000256" key="6">
    <source>
        <dbReference type="ARBA" id="ARBA00022475"/>
    </source>
</evidence>
<evidence type="ECO:0000313" key="14">
    <source>
        <dbReference type="EMBL" id="BDG60718.1"/>
    </source>
</evidence>
<feature type="domain" description="MacB-like periplasmic core" evidence="13">
    <location>
        <begin position="22"/>
        <end position="237"/>
    </location>
</feature>
<feature type="transmembrane region" description="Helical" evidence="11">
    <location>
        <begin position="23"/>
        <end position="44"/>
    </location>
</feature>
<evidence type="ECO:0000256" key="4">
    <source>
        <dbReference type="ARBA" id="ARBA00016962"/>
    </source>
</evidence>
<feature type="transmembrane region" description="Helical" evidence="11">
    <location>
        <begin position="266"/>
        <end position="289"/>
    </location>
</feature>
<dbReference type="InterPro" id="IPR003838">
    <property type="entry name" value="ABC3_permease_C"/>
</dbReference>
<keyword evidence="6" id="KW-1003">Cell membrane</keyword>
<dbReference type="PANTHER" id="PTHR43738:SF1">
    <property type="entry name" value="HEMIN TRANSPORT SYSTEM PERMEASE PROTEIN HRTB-RELATED"/>
    <property type="match status" value="1"/>
</dbReference>
<sequence>MRERIGFLYLAAQNLRRRPGRSLLSAAGVVLATASFFAGLVTLLGTERSVRIGLDRLGADMLVVPAGHAADVQEALVAGRPAGFFMDGSALDAVKKIGGVTAAAPQVFLPGQRPGDPVVAGFDPEADFTVLPWLEARLPGPLAADEAIAGANTGHRPGGTVQLYGETFRVAGRLLRTGGGADRMLFVRRDAVYRLARRAQESGAAGPAARLSPGAVSAILLRVEEWVPPEIVVTQIRSKVPEAEVVRRGEVAREVAQGQVRAVRGLLLVVAVLLGIALVMVGVLFSATVSERQRELGLVRAMGAGAGQLLGLILTEAVLLTTLSGLVGVVLGAGMVLAGGRWIAAGLRVPYLWPPPALTAGIAAGTAAVAALMGVVSAAYPAVRAALMEPYEAIRSGE</sequence>
<dbReference type="InterPro" id="IPR051125">
    <property type="entry name" value="ABC-4/HrtB_transporter"/>
</dbReference>
<dbReference type="Pfam" id="PF02687">
    <property type="entry name" value="FtsX"/>
    <property type="match status" value="1"/>
</dbReference>
<comment type="subunit">
    <text evidence="3">The complex is composed of two ATP-binding proteins (HrtA), two transmembrane proteins (HrtB) and a solute-binding protein.</text>
</comment>
<evidence type="ECO:0000256" key="1">
    <source>
        <dbReference type="ARBA" id="ARBA00004651"/>
    </source>
</evidence>
<dbReference type="KEGG" id="cmic:caldi_18080"/>
<reference evidence="14" key="1">
    <citation type="submission" date="2022-03" db="EMBL/GenBank/DDBJ databases">
        <title>Complete genome sequence of Caldinitratiruptor microaerophilus.</title>
        <authorList>
            <person name="Mukaiyama R."/>
            <person name="Nishiyama T."/>
            <person name="Ueda K."/>
        </authorList>
    </citation>
    <scope>NUCLEOTIDE SEQUENCE</scope>
    <source>
        <strain evidence="14">JCM 16183</strain>
    </source>
</reference>
<evidence type="ECO:0000256" key="2">
    <source>
        <dbReference type="ARBA" id="ARBA00008697"/>
    </source>
</evidence>
<evidence type="ECO:0000256" key="9">
    <source>
        <dbReference type="ARBA" id="ARBA00023136"/>
    </source>
</evidence>
<feature type="transmembrane region" description="Helical" evidence="11">
    <location>
        <begin position="357"/>
        <end position="380"/>
    </location>
</feature>
<dbReference type="GO" id="GO:0005886">
    <property type="term" value="C:plasma membrane"/>
    <property type="evidence" value="ECO:0007669"/>
    <property type="project" value="UniProtKB-SubCell"/>
</dbReference>
<comment type="subcellular location">
    <subcellularLocation>
        <location evidence="1">Cell membrane</location>
        <topology evidence="1">Multi-pass membrane protein</topology>
    </subcellularLocation>
</comment>